<dbReference type="GO" id="GO:0000124">
    <property type="term" value="C:SAGA complex"/>
    <property type="evidence" value="ECO:0007669"/>
    <property type="project" value="InterPro"/>
</dbReference>
<dbReference type="InterPro" id="IPR018783">
    <property type="entry name" value="TF_ENY2"/>
</dbReference>
<evidence type="ECO:0000313" key="2">
    <source>
        <dbReference type="EMBL" id="KAK0398397.1"/>
    </source>
</evidence>
<feature type="region of interest" description="Disordered" evidence="1">
    <location>
        <begin position="188"/>
        <end position="230"/>
    </location>
</feature>
<dbReference type="InterPro" id="IPR038212">
    <property type="entry name" value="TF_EnY2_sf"/>
</dbReference>
<evidence type="ECO:0000256" key="1">
    <source>
        <dbReference type="SAM" id="MobiDB-lite"/>
    </source>
</evidence>
<keyword evidence="3" id="KW-1185">Reference proteome</keyword>
<proteinExistence type="predicted"/>
<feature type="compositionally biased region" description="Acidic residues" evidence="1">
    <location>
        <begin position="211"/>
        <end position="230"/>
    </location>
</feature>
<comment type="caution">
    <text evidence="2">The sequence shown here is derived from an EMBL/GenBank/DDBJ whole genome shotgun (WGS) entry which is preliminary data.</text>
</comment>
<sequence length="371" mass="42872">MMDDDDIFASSSVILDDDLEALLAPSEPECAINIQDIPTITSFSAEQSIQNFSFAPEYDGTPPVKMPCGAYWDYEEHATDIERPESPVPPPGSATPVCLTPNPEDVAYLESDEYARFRKQMEDWNEVMGEWKKVQKEQMKLNKQTDVRQFMASKGMMWVPKDNLVEEIEGPTCCEDCEQEKEEQRLREREEKRKRRAIRAQLPKEQRGEVESESSTEEEDSDDDEGPEEAETMLRELDRWDAMLRAASPEPEKQSLPLKDAENVLVSEGVMQRLKDELRQVLLEYGFQDDVDACSYRIFHYKKGVDMRVREFQKKVVKEMMRRVPERVSHIMIRRSAEVLEEFVQEQLKPQPAAEAVPKPAPEKPTQCITQ</sequence>
<dbReference type="Pfam" id="PF10163">
    <property type="entry name" value="EnY2"/>
    <property type="match status" value="1"/>
</dbReference>
<dbReference type="EMBL" id="JAUCMV010000005">
    <property type="protein sequence ID" value="KAK0398397.1"/>
    <property type="molecule type" value="Genomic_DNA"/>
</dbReference>
<dbReference type="GO" id="GO:0005643">
    <property type="term" value="C:nuclear pore"/>
    <property type="evidence" value="ECO:0007669"/>
    <property type="project" value="InterPro"/>
</dbReference>
<reference evidence="2" key="1">
    <citation type="submission" date="2023-06" db="EMBL/GenBank/DDBJ databases">
        <title>Genomic analysis of the entomopathogenic nematode Steinernema hermaphroditum.</title>
        <authorList>
            <person name="Schwarz E.M."/>
            <person name="Heppert J.K."/>
            <person name="Baniya A."/>
            <person name="Schwartz H.T."/>
            <person name="Tan C.-H."/>
            <person name="Antoshechkin I."/>
            <person name="Sternberg P.W."/>
            <person name="Goodrich-Blair H."/>
            <person name="Dillman A.R."/>
        </authorList>
    </citation>
    <scope>NUCLEOTIDE SEQUENCE</scope>
    <source>
        <strain evidence="2">PS9179</strain>
        <tissue evidence="2">Whole animal</tissue>
    </source>
</reference>
<evidence type="ECO:0000313" key="3">
    <source>
        <dbReference type="Proteomes" id="UP001175271"/>
    </source>
</evidence>
<organism evidence="2 3">
    <name type="scientific">Steinernema hermaphroditum</name>
    <dbReference type="NCBI Taxonomy" id="289476"/>
    <lineage>
        <taxon>Eukaryota</taxon>
        <taxon>Metazoa</taxon>
        <taxon>Ecdysozoa</taxon>
        <taxon>Nematoda</taxon>
        <taxon>Chromadorea</taxon>
        <taxon>Rhabditida</taxon>
        <taxon>Tylenchina</taxon>
        <taxon>Panagrolaimomorpha</taxon>
        <taxon>Strongyloidoidea</taxon>
        <taxon>Steinernematidae</taxon>
        <taxon>Steinernema</taxon>
    </lineage>
</organism>
<gene>
    <name evidence="2" type="ORF">QR680_002575</name>
</gene>
<dbReference type="GO" id="GO:0003713">
    <property type="term" value="F:transcription coactivator activity"/>
    <property type="evidence" value="ECO:0007669"/>
    <property type="project" value="InterPro"/>
</dbReference>
<dbReference type="AlphaFoldDB" id="A0AA39H5W5"/>
<feature type="region of interest" description="Disordered" evidence="1">
    <location>
        <begin position="349"/>
        <end position="371"/>
    </location>
</feature>
<dbReference type="GO" id="GO:0006406">
    <property type="term" value="P:mRNA export from nucleus"/>
    <property type="evidence" value="ECO:0007669"/>
    <property type="project" value="InterPro"/>
</dbReference>
<dbReference type="Gene3D" id="1.10.246.140">
    <property type="match status" value="1"/>
</dbReference>
<name>A0AA39H5W5_9BILA</name>
<dbReference type="Proteomes" id="UP001175271">
    <property type="component" value="Unassembled WGS sequence"/>
</dbReference>
<protein>
    <submittedName>
        <fullName evidence="2">Uncharacterized protein</fullName>
    </submittedName>
</protein>
<accession>A0AA39H5W5</accession>
<feature type="compositionally biased region" description="Low complexity" evidence="1">
    <location>
        <begin position="349"/>
        <end position="358"/>
    </location>
</feature>